<name>A0A157T151_SACSO</name>
<dbReference type="EMBL" id="LT549890">
    <property type="protein sequence ID" value="SAI84618.1"/>
    <property type="molecule type" value="Genomic_DNA"/>
</dbReference>
<dbReference type="AlphaFoldDB" id="A0A157T151"/>
<sequence>MVPGSNPGGPIVGGTPHPQFHYFLSTSDTIQQRQLKDQRNAPLPHRLSFPTYRHNTALFSHVKYSRHIYSASYLSSVLCPVLWLLKRAYKHWEPVNFCSQNALS</sequence>
<proteinExistence type="predicted"/>
<gene>
    <name evidence="1" type="ORF">SSOP1_1064</name>
</gene>
<dbReference type="Proteomes" id="UP000076770">
    <property type="component" value="Chromosome i"/>
</dbReference>
<accession>A0A157T151</accession>
<reference evidence="2" key="1">
    <citation type="submission" date="2016-04" db="EMBL/GenBank/DDBJ databases">
        <authorList>
            <person name="Shah S.A."/>
            <person name="Garrett R.A."/>
        </authorList>
    </citation>
    <scope>NUCLEOTIDE SEQUENCE [LARGE SCALE GENOMIC DNA]</scope>
    <source>
        <strain evidence="2">ATCC 35091 / DSM 1616 / JCM 8930 / NBRC 15331 / P1</strain>
    </source>
</reference>
<organism evidence="1 2">
    <name type="scientific">Saccharolobus solfataricus</name>
    <name type="common">Sulfolobus solfataricus</name>
    <dbReference type="NCBI Taxonomy" id="2287"/>
    <lineage>
        <taxon>Archaea</taxon>
        <taxon>Thermoproteota</taxon>
        <taxon>Thermoprotei</taxon>
        <taxon>Sulfolobales</taxon>
        <taxon>Sulfolobaceae</taxon>
        <taxon>Saccharolobus</taxon>
    </lineage>
</organism>
<protein>
    <submittedName>
        <fullName evidence="1">Uncharacterized protein</fullName>
    </submittedName>
</protein>
<evidence type="ECO:0000313" key="2">
    <source>
        <dbReference type="Proteomes" id="UP000076770"/>
    </source>
</evidence>
<evidence type="ECO:0000313" key="1">
    <source>
        <dbReference type="EMBL" id="SAI84618.1"/>
    </source>
</evidence>